<dbReference type="KEGG" id="agv:OJF2_19390"/>
<sequence length="338" mass="36125">MRRLSIAEALREGIAEEMRRDPSVFCLGEDIAVPGGWGGAFTVTLGLEEEFPDRMLNTPIAELGFFGAAVGAAVAGMRPIADVQYGDFLFLAMDQIVNNAAKLRYMSGGTVSVPLVMRAPVGATGRGSQHAQSMERYFTGVPGMKVVAVSNAYDAKGVLKSAVRDDNPVLIFEHKLLYGSKGARTEPGAVDATSEVPDEDYTVPLHRAAVRREGSQVTILAWLLMAHLASQAAERLSAEGIEAEVIDVRSLSPIDYETIGASVRKTGRVVLVEEGPRSGGVSAEIAAGLMEHCGNDLLAPVVRVASPDVPVPFTPVLEEAYRPDVARIVEGVRRVLRD</sequence>
<evidence type="ECO:0000313" key="6">
    <source>
        <dbReference type="Proteomes" id="UP000324233"/>
    </source>
</evidence>
<evidence type="ECO:0000259" key="4">
    <source>
        <dbReference type="SMART" id="SM00861"/>
    </source>
</evidence>
<dbReference type="PANTHER" id="PTHR43257:SF2">
    <property type="entry name" value="PYRUVATE DEHYDROGENASE E1 COMPONENT SUBUNIT BETA"/>
    <property type="match status" value="1"/>
</dbReference>
<dbReference type="Pfam" id="PF02780">
    <property type="entry name" value="Transketolase_C"/>
    <property type="match status" value="1"/>
</dbReference>
<dbReference type="CDD" id="cd07036">
    <property type="entry name" value="TPP_PYR_E1-PDHc-beta_like"/>
    <property type="match status" value="1"/>
</dbReference>
<reference evidence="5 6" key="1">
    <citation type="submission" date="2019-08" db="EMBL/GenBank/DDBJ databases">
        <title>Deep-cultivation of Planctomycetes and their phenomic and genomic characterization uncovers novel biology.</title>
        <authorList>
            <person name="Wiegand S."/>
            <person name="Jogler M."/>
            <person name="Boedeker C."/>
            <person name="Pinto D."/>
            <person name="Vollmers J."/>
            <person name="Rivas-Marin E."/>
            <person name="Kohn T."/>
            <person name="Peeters S.H."/>
            <person name="Heuer A."/>
            <person name="Rast P."/>
            <person name="Oberbeckmann S."/>
            <person name="Bunk B."/>
            <person name="Jeske O."/>
            <person name="Meyerdierks A."/>
            <person name="Storesund J.E."/>
            <person name="Kallscheuer N."/>
            <person name="Luecker S."/>
            <person name="Lage O.M."/>
            <person name="Pohl T."/>
            <person name="Merkel B.J."/>
            <person name="Hornburger P."/>
            <person name="Mueller R.-W."/>
            <person name="Bruemmer F."/>
            <person name="Labrenz M."/>
            <person name="Spormann A.M."/>
            <person name="Op den Camp H."/>
            <person name="Overmann J."/>
            <person name="Amann R."/>
            <person name="Jetten M.S.M."/>
            <person name="Mascher T."/>
            <person name="Medema M.H."/>
            <person name="Devos D.P."/>
            <person name="Kaster A.-K."/>
            <person name="Ovreas L."/>
            <person name="Rohde M."/>
            <person name="Galperin M.Y."/>
            <person name="Jogler C."/>
        </authorList>
    </citation>
    <scope>NUCLEOTIDE SEQUENCE [LARGE SCALE GENOMIC DNA]</scope>
    <source>
        <strain evidence="5 6">OJF2</strain>
    </source>
</reference>
<dbReference type="Gene3D" id="3.40.50.920">
    <property type="match status" value="1"/>
</dbReference>
<keyword evidence="6" id="KW-1185">Reference proteome</keyword>
<dbReference type="Proteomes" id="UP000324233">
    <property type="component" value="Chromosome"/>
</dbReference>
<protein>
    <submittedName>
        <fullName evidence="5">2-oxoisovalerate dehydrogenase subunit beta</fullName>
        <ecNumber evidence="5">1.2.4.4</ecNumber>
    </submittedName>
</protein>
<dbReference type="FunFam" id="3.40.50.970:FF:000001">
    <property type="entry name" value="Pyruvate dehydrogenase E1 beta subunit"/>
    <property type="match status" value="1"/>
</dbReference>
<dbReference type="GO" id="GO:0003863">
    <property type="term" value="F:branched-chain 2-oxo acid dehydrogenase activity"/>
    <property type="evidence" value="ECO:0007669"/>
    <property type="project" value="UniProtKB-EC"/>
</dbReference>
<dbReference type="InterPro" id="IPR029061">
    <property type="entry name" value="THDP-binding"/>
</dbReference>
<evidence type="ECO:0000256" key="3">
    <source>
        <dbReference type="ARBA" id="ARBA00023052"/>
    </source>
</evidence>
<feature type="domain" description="Transketolase-like pyrimidine-binding" evidence="4">
    <location>
        <begin position="4"/>
        <end position="180"/>
    </location>
</feature>
<dbReference type="SUPFAM" id="SSF52922">
    <property type="entry name" value="TK C-terminal domain-like"/>
    <property type="match status" value="1"/>
</dbReference>
<dbReference type="Gene3D" id="3.40.50.970">
    <property type="match status" value="1"/>
</dbReference>
<dbReference type="AlphaFoldDB" id="A0A5B9VZN9"/>
<gene>
    <name evidence="5" type="primary">bfmBAB_1</name>
    <name evidence="5" type="ORF">OJF2_19390</name>
</gene>
<accession>A0A5B9VZN9</accession>
<evidence type="ECO:0000313" key="5">
    <source>
        <dbReference type="EMBL" id="QEH33437.1"/>
    </source>
</evidence>
<dbReference type="OrthoDB" id="8732661at2"/>
<dbReference type="SMART" id="SM00861">
    <property type="entry name" value="Transket_pyr"/>
    <property type="match status" value="1"/>
</dbReference>
<dbReference type="EMBL" id="CP042997">
    <property type="protein sequence ID" value="QEH33437.1"/>
    <property type="molecule type" value="Genomic_DNA"/>
</dbReference>
<dbReference type="Pfam" id="PF02779">
    <property type="entry name" value="Transket_pyr"/>
    <property type="match status" value="1"/>
</dbReference>
<dbReference type="RefSeq" id="WP_148593307.1">
    <property type="nucleotide sequence ID" value="NZ_CP042997.1"/>
</dbReference>
<dbReference type="FunFam" id="3.40.50.920:FF:000001">
    <property type="entry name" value="Pyruvate dehydrogenase E1 beta subunit"/>
    <property type="match status" value="1"/>
</dbReference>
<keyword evidence="2 5" id="KW-0560">Oxidoreductase</keyword>
<dbReference type="SUPFAM" id="SSF52518">
    <property type="entry name" value="Thiamin diphosphate-binding fold (THDP-binding)"/>
    <property type="match status" value="1"/>
</dbReference>
<dbReference type="InterPro" id="IPR009014">
    <property type="entry name" value="Transketo_C/PFOR_II"/>
</dbReference>
<keyword evidence="3" id="KW-0786">Thiamine pyrophosphate</keyword>
<proteinExistence type="predicted"/>
<organism evidence="5 6">
    <name type="scientific">Aquisphaera giovannonii</name>
    <dbReference type="NCBI Taxonomy" id="406548"/>
    <lineage>
        <taxon>Bacteria</taxon>
        <taxon>Pseudomonadati</taxon>
        <taxon>Planctomycetota</taxon>
        <taxon>Planctomycetia</taxon>
        <taxon>Isosphaerales</taxon>
        <taxon>Isosphaeraceae</taxon>
        <taxon>Aquisphaera</taxon>
    </lineage>
</organism>
<comment type="cofactor">
    <cofactor evidence="1">
        <name>thiamine diphosphate</name>
        <dbReference type="ChEBI" id="CHEBI:58937"/>
    </cofactor>
</comment>
<dbReference type="InterPro" id="IPR005475">
    <property type="entry name" value="Transketolase-like_Pyr-bd"/>
</dbReference>
<dbReference type="NCBIfam" id="NF006667">
    <property type="entry name" value="PRK09212.1"/>
    <property type="match status" value="1"/>
</dbReference>
<dbReference type="PANTHER" id="PTHR43257">
    <property type="entry name" value="PYRUVATE DEHYDROGENASE E1 COMPONENT BETA SUBUNIT"/>
    <property type="match status" value="1"/>
</dbReference>
<evidence type="ECO:0000256" key="2">
    <source>
        <dbReference type="ARBA" id="ARBA00023002"/>
    </source>
</evidence>
<evidence type="ECO:0000256" key="1">
    <source>
        <dbReference type="ARBA" id="ARBA00001964"/>
    </source>
</evidence>
<dbReference type="InterPro" id="IPR033248">
    <property type="entry name" value="Transketolase_C"/>
</dbReference>
<name>A0A5B9VZN9_9BACT</name>
<dbReference type="EC" id="1.2.4.4" evidence="5"/>